<organism evidence="2 3">
    <name type="scientific">Cryoendolithus antarcticus</name>
    <dbReference type="NCBI Taxonomy" id="1507870"/>
    <lineage>
        <taxon>Eukaryota</taxon>
        <taxon>Fungi</taxon>
        <taxon>Dikarya</taxon>
        <taxon>Ascomycota</taxon>
        <taxon>Pezizomycotina</taxon>
        <taxon>Dothideomycetes</taxon>
        <taxon>Dothideomycetidae</taxon>
        <taxon>Cladosporiales</taxon>
        <taxon>Cladosporiaceae</taxon>
        <taxon>Cryoendolithus</taxon>
    </lineage>
</organism>
<dbReference type="EMBL" id="NAJO01000038">
    <property type="protein sequence ID" value="OQN99862.1"/>
    <property type="molecule type" value="Genomic_DNA"/>
</dbReference>
<dbReference type="GO" id="GO:0000070">
    <property type="term" value="P:mitotic sister chromatid segregation"/>
    <property type="evidence" value="ECO:0007669"/>
    <property type="project" value="InterPro"/>
</dbReference>
<comment type="caution">
    <text evidence="2">The sequence shown here is derived from an EMBL/GenBank/DDBJ whole genome shotgun (WGS) entry which is preliminary data.</text>
</comment>
<evidence type="ECO:0008006" key="4">
    <source>
        <dbReference type="Google" id="ProtNLM"/>
    </source>
</evidence>
<evidence type="ECO:0000313" key="3">
    <source>
        <dbReference type="Proteomes" id="UP000192596"/>
    </source>
</evidence>
<dbReference type="PANTHER" id="PTHR31749">
    <property type="entry name" value="KINETOCHORE-ASSOCIATED PROTEIN NSL1 HOMOLOG"/>
    <property type="match status" value="1"/>
</dbReference>
<dbReference type="InParanoid" id="A0A1V8SL47"/>
<evidence type="ECO:0000313" key="2">
    <source>
        <dbReference type="EMBL" id="OQN99862.1"/>
    </source>
</evidence>
<name>A0A1V8SL47_9PEZI</name>
<sequence>MVIPNIFTSAPLSPHDRATSTHHRQIDLQSPADLAYLQTKLSATARSKIDTHLPPTNALPENATGEDPLRKRVEVLVDEYLGRVWDGAGGNVRINGMSLGECEGVLRGGEQGGEIEAFDNKLAARVQALSAQIESHTLALANLRRNAPGETAEKYRVNFEQAREEDERRVAELGAKALEDARGRQLELGEVERLEEVKGTWERGSEELGELRGRLGETMEKMERARVVGEYVEGR</sequence>
<proteinExistence type="predicted"/>
<reference evidence="3" key="1">
    <citation type="submission" date="2017-03" db="EMBL/GenBank/DDBJ databases">
        <title>Genomes of endolithic fungi from Antarctica.</title>
        <authorList>
            <person name="Coleine C."/>
            <person name="Masonjones S."/>
            <person name="Stajich J.E."/>
        </authorList>
    </citation>
    <scope>NUCLEOTIDE SEQUENCE [LARGE SCALE GENOMIC DNA]</scope>
    <source>
        <strain evidence="3">CCFEE 5527</strain>
    </source>
</reference>
<dbReference type="GO" id="GO:0000444">
    <property type="term" value="C:MIS12/MIND type complex"/>
    <property type="evidence" value="ECO:0007669"/>
    <property type="project" value="TreeGrafter"/>
</dbReference>
<feature type="region of interest" description="Disordered" evidence="1">
    <location>
        <begin position="1"/>
        <end position="25"/>
    </location>
</feature>
<keyword evidence="3" id="KW-1185">Reference proteome</keyword>
<dbReference type="OrthoDB" id="2135762at2759"/>
<dbReference type="Pfam" id="PF08641">
    <property type="entry name" value="Mis14"/>
    <property type="match status" value="1"/>
</dbReference>
<accession>A0A1V8SL47</accession>
<dbReference type="InterPro" id="IPR013950">
    <property type="entry name" value="Mis14/Nsl1"/>
</dbReference>
<dbReference type="Proteomes" id="UP000192596">
    <property type="component" value="Unassembled WGS sequence"/>
</dbReference>
<feature type="compositionally biased region" description="Polar residues" evidence="1">
    <location>
        <begin position="1"/>
        <end position="11"/>
    </location>
</feature>
<dbReference type="PANTHER" id="PTHR31749:SF3">
    <property type="entry name" value="KINETOCHORE-ASSOCIATED PROTEIN NSL1 HOMOLOG"/>
    <property type="match status" value="1"/>
</dbReference>
<evidence type="ECO:0000256" key="1">
    <source>
        <dbReference type="SAM" id="MobiDB-lite"/>
    </source>
</evidence>
<gene>
    <name evidence="2" type="ORF">B0A48_14632</name>
</gene>
<dbReference type="AlphaFoldDB" id="A0A1V8SL47"/>
<protein>
    <recommendedName>
        <fullName evidence="4">Kinetochore protein mis14</fullName>
    </recommendedName>
</protein>
<feature type="region of interest" description="Disordered" evidence="1">
    <location>
        <begin position="47"/>
        <end position="66"/>
    </location>
</feature>
<dbReference type="STRING" id="1507870.A0A1V8SL47"/>